<dbReference type="EMBL" id="FPHH01000157">
    <property type="protein sequence ID" value="SFV70791.1"/>
    <property type="molecule type" value="Genomic_DNA"/>
</dbReference>
<accession>A0A1W1CYR9</accession>
<proteinExistence type="predicted"/>
<dbReference type="AlphaFoldDB" id="A0A1W1CYR9"/>
<name>A0A1W1CYR9_9ZZZZ</name>
<sequence>MLWKFKQQVDTIFVDSNSADFQVEGSVNVILSPSLYWVKKVSLPVKSKREVKPLLESLFEDVLPAGRYSYEAYKFGDDYFIFAYDDKYILDILAKKGIPSSKINGVYFAQNEFLNLKEPKKIDDNEVMLLKDDIVILLPAKFSKAEERVDVSGIKLSKNRVTLKQFGNIINEKSLYAIVALLIALLVLVATEYIVTLNKIEQIQTQRGSIFTKYALKPTMMQNRSLLRSYTEIYKRQMELRKVLAVVLGMHLKSKHKVKFIAYKNRKVIVHYSGLKKGDERYIETYFRAKQLHYSARYKNNIWYVEMKL</sequence>
<keyword evidence="1" id="KW-0812">Transmembrane</keyword>
<protein>
    <submittedName>
        <fullName evidence="2">Uncharacterized protein</fullName>
    </submittedName>
</protein>
<reference evidence="2" key="1">
    <citation type="submission" date="2016-10" db="EMBL/GenBank/DDBJ databases">
        <authorList>
            <person name="de Groot N.N."/>
        </authorList>
    </citation>
    <scope>NUCLEOTIDE SEQUENCE</scope>
</reference>
<keyword evidence="1" id="KW-1133">Transmembrane helix</keyword>
<gene>
    <name evidence="2" type="ORF">MNB_SM-5-1486</name>
</gene>
<keyword evidence="1" id="KW-0472">Membrane</keyword>
<evidence type="ECO:0000313" key="2">
    <source>
        <dbReference type="EMBL" id="SFV70791.1"/>
    </source>
</evidence>
<evidence type="ECO:0000256" key="1">
    <source>
        <dbReference type="SAM" id="Phobius"/>
    </source>
</evidence>
<feature type="transmembrane region" description="Helical" evidence="1">
    <location>
        <begin position="174"/>
        <end position="195"/>
    </location>
</feature>
<organism evidence="2">
    <name type="scientific">hydrothermal vent metagenome</name>
    <dbReference type="NCBI Taxonomy" id="652676"/>
    <lineage>
        <taxon>unclassified sequences</taxon>
        <taxon>metagenomes</taxon>
        <taxon>ecological metagenomes</taxon>
    </lineage>
</organism>